<feature type="transmembrane region" description="Helical" evidence="14">
    <location>
        <begin position="120"/>
        <end position="140"/>
    </location>
</feature>
<dbReference type="GO" id="GO:0009725">
    <property type="term" value="P:response to hormone"/>
    <property type="evidence" value="ECO:0007669"/>
    <property type="project" value="UniProtKB-ARBA"/>
</dbReference>
<evidence type="ECO:0000256" key="13">
    <source>
        <dbReference type="SAM" id="MobiDB-lite"/>
    </source>
</evidence>
<evidence type="ECO:0000313" key="15">
    <source>
        <dbReference type="EMBL" id="CAL1352383.1"/>
    </source>
</evidence>
<keyword evidence="16" id="KW-1185">Reference proteome</keyword>
<comment type="subcellular location">
    <subcellularLocation>
        <location evidence="4">Cytoplasm</location>
    </subcellularLocation>
    <subcellularLocation>
        <location evidence="3">Endoplasmic reticulum</location>
    </subcellularLocation>
    <subcellularLocation>
        <location evidence="2">Membrane</location>
        <topology evidence="2">Multi-pass membrane protein</topology>
    </subcellularLocation>
    <subcellularLocation>
        <location evidence="1">Nucleus</location>
    </subcellularLocation>
</comment>
<comment type="similarity">
    <text evidence="5">Belongs to the plant organ size related (OSR) protein family.</text>
</comment>
<keyword evidence="12" id="KW-0539">Nucleus</keyword>
<keyword evidence="11 14" id="KW-0472">Membrane</keyword>
<evidence type="ECO:0000256" key="14">
    <source>
        <dbReference type="SAM" id="Phobius"/>
    </source>
</evidence>
<dbReference type="InterPro" id="IPR037468">
    <property type="entry name" value="ARGOS/ARL/OSR1"/>
</dbReference>
<keyword evidence="6" id="KW-0217">Developmental protein</keyword>
<reference evidence="15 16" key="1">
    <citation type="submission" date="2024-04" db="EMBL/GenBank/DDBJ databases">
        <authorList>
            <person name="Fracassetti M."/>
        </authorList>
    </citation>
    <scope>NUCLEOTIDE SEQUENCE [LARGE SCALE GENOMIC DNA]</scope>
</reference>
<keyword evidence="9" id="KW-0256">Endoplasmic reticulum</keyword>
<dbReference type="AlphaFoldDB" id="A0AAV2C759"/>
<feature type="transmembrane region" description="Helical" evidence="14">
    <location>
        <begin position="91"/>
        <end position="114"/>
    </location>
</feature>
<evidence type="ECO:0000256" key="3">
    <source>
        <dbReference type="ARBA" id="ARBA00004240"/>
    </source>
</evidence>
<dbReference type="Proteomes" id="UP001497516">
    <property type="component" value="Chromosome 1"/>
</dbReference>
<feature type="region of interest" description="Disordered" evidence="13">
    <location>
        <begin position="35"/>
        <end position="56"/>
    </location>
</feature>
<gene>
    <name evidence="15" type="ORF">LTRI10_LOCUS355</name>
</gene>
<sequence length="152" mass="16813">MNFGNSNSDSTPQPRIPIDLQNHCVTGIMEMMTSRNRVSPPPSYSSSSGSIPAPHHLRPEVEKKRFVYDQRSQIGNSSSNQSRSRMLPSGYFSLESLFLLIGLTASLLILPLILPPLPPPPFLLLLIPIGIMVLLMFLAFTPSARDMTYTSL</sequence>
<evidence type="ECO:0000256" key="2">
    <source>
        <dbReference type="ARBA" id="ARBA00004141"/>
    </source>
</evidence>
<evidence type="ECO:0000313" key="16">
    <source>
        <dbReference type="Proteomes" id="UP001497516"/>
    </source>
</evidence>
<dbReference type="EMBL" id="OZ034813">
    <property type="protein sequence ID" value="CAL1352383.1"/>
    <property type="molecule type" value="Genomic_DNA"/>
</dbReference>
<evidence type="ECO:0000256" key="5">
    <source>
        <dbReference type="ARBA" id="ARBA00006891"/>
    </source>
</evidence>
<dbReference type="PANTHER" id="PTHR36023:SF3">
    <property type="entry name" value="ARGOS-LIKE PROTEIN"/>
    <property type="match status" value="1"/>
</dbReference>
<evidence type="ECO:0000256" key="4">
    <source>
        <dbReference type="ARBA" id="ARBA00004496"/>
    </source>
</evidence>
<name>A0AAV2C759_9ROSI</name>
<keyword evidence="10 14" id="KW-1133">Transmembrane helix</keyword>
<dbReference type="PANTHER" id="PTHR36023">
    <property type="entry name" value="ARGOS-LIKE PROTEIN"/>
    <property type="match status" value="1"/>
</dbReference>
<dbReference type="GO" id="GO:0046622">
    <property type="term" value="P:positive regulation of organ growth"/>
    <property type="evidence" value="ECO:0007669"/>
    <property type="project" value="InterPro"/>
</dbReference>
<evidence type="ECO:0000256" key="12">
    <source>
        <dbReference type="ARBA" id="ARBA00023242"/>
    </source>
</evidence>
<accession>A0AAV2C759</accession>
<dbReference type="GO" id="GO:0005783">
    <property type="term" value="C:endoplasmic reticulum"/>
    <property type="evidence" value="ECO:0007669"/>
    <property type="project" value="UniProtKB-SubCell"/>
</dbReference>
<evidence type="ECO:0000256" key="10">
    <source>
        <dbReference type="ARBA" id="ARBA00022989"/>
    </source>
</evidence>
<organism evidence="15 16">
    <name type="scientific">Linum trigynum</name>
    <dbReference type="NCBI Taxonomy" id="586398"/>
    <lineage>
        <taxon>Eukaryota</taxon>
        <taxon>Viridiplantae</taxon>
        <taxon>Streptophyta</taxon>
        <taxon>Embryophyta</taxon>
        <taxon>Tracheophyta</taxon>
        <taxon>Spermatophyta</taxon>
        <taxon>Magnoliopsida</taxon>
        <taxon>eudicotyledons</taxon>
        <taxon>Gunneridae</taxon>
        <taxon>Pentapetalae</taxon>
        <taxon>rosids</taxon>
        <taxon>fabids</taxon>
        <taxon>Malpighiales</taxon>
        <taxon>Linaceae</taxon>
        <taxon>Linum</taxon>
    </lineage>
</organism>
<keyword evidence="8 14" id="KW-0812">Transmembrane</keyword>
<evidence type="ECO:0000256" key="1">
    <source>
        <dbReference type="ARBA" id="ARBA00004123"/>
    </source>
</evidence>
<dbReference type="GO" id="GO:0005634">
    <property type="term" value="C:nucleus"/>
    <property type="evidence" value="ECO:0007669"/>
    <property type="project" value="UniProtKB-SubCell"/>
</dbReference>
<evidence type="ECO:0000256" key="9">
    <source>
        <dbReference type="ARBA" id="ARBA00022824"/>
    </source>
</evidence>
<evidence type="ECO:0000256" key="8">
    <source>
        <dbReference type="ARBA" id="ARBA00022692"/>
    </source>
</evidence>
<evidence type="ECO:0000256" key="6">
    <source>
        <dbReference type="ARBA" id="ARBA00022473"/>
    </source>
</evidence>
<protein>
    <recommendedName>
        <fullName evidence="17">ARGOS-like protein</fullName>
    </recommendedName>
</protein>
<evidence type="ECO:0008006" key="17">
    <source>
        <dbReference type="Google" id="ProtNLM"/>
    </source>
</evidence>
<proteinExistence type="inferred from homology"/>
<evidence type="ECO:0000256" key="7">
    <source>
        <dbReference type="ARBA" id="ARBA00022490"/>
    </source>
</evidence>
<dbReference type="GO" id="GO:0016020">
    <property type="term" value="C:membrane"/>
    <property type="evidence" value="ECO:0007669"/>
    <property type="project" value="UniProtKB-SubCell"/>
</dbReference>
<keyword evidence="7" id="KW-0963">Cytoplasm</keyword>
<evidence type="ECO:0000256" key="11">
    <source>
        <dbReference type="ARBA" id="ARBA00023136"/>
    </source>
</evidence>
<feature type="compositionally biased region" description="Low complexity" evidence="13">
    <location>
        <begin position="44"/>
        <end position="54"/>
    </location>
</feature>